<evidence type="ECO:0000313" key="2">
    <source>
        <dbReference type="Proteomes" id="UP001302120"/>
    </source>
</evidence>
<dbReference type="Proteomes" id="UP001302120">
    <property type="component" value="Unassembled WGS sequence"/>
</dbReference>
<dbReference type="EMBL" id="JAYGHG010000002">
    <property type="protein sequence ID" value="MEA5580214.1"/>
    <property type="molecule type" value="Genomic_DNA"/>
</dbReference>
<sequence>MLLNKLNDTNKNISYPIQKSSSIQVPSGSGMLMLKIYRDVLPRVRKYLKFRKNEAEQIPNHELRKQALLSIETKAFHCEGGSIYGLLAKEEIEQTIRFIVAYQTISDYLDNLCDRSTSQDPEDFRTLHQACLDALTPNAECINYYQFRQEQDDGGYLIKLVKTCQNVLKRLPSYQIVAPYLYELADYYCNLQVHKHVKVEERVPRLKAWFEEHRHKIPQMKWYEFSACTGSTLGIFCLIAYASDPNCSKELAIKVKNSYFPWVQGLHILLDYFIDQEEDRMGGDLNFCTYYNSEQEIAERFIYFLKEADKAVSQLPDKNFHRMINRALLGVYLADKKVNEQINVRKTARQILRSSGGSALFFLWNGLIMARIRYQQIFV</sequence>
<evidence type="ECO:0000313" key="1">
    <source>
        <dbReference type="EMBL" id="MEA5580214.1"/>
    </source>
</evidence>
<gene>
    <name evidence="1" type="ORF">VB620_02540</name>
</gene>
<dbReference type="InterPro" id="IPR019712">
    <property type="entry name" value="YtpB-like"/>
</dbReference>
<organism evidence="1 2">
    <name type="scientific">Nodularia harveyana UHCC-0300</name>
    <dbReference type="NCBI Taxonomy" id="2974287"/>
    <lineage>
        <taxon>Bacteria</taxon>
        <taxon>Bacillati</taxon>
        <taxon>Cyanobacteriota</taxon>
        <taxon>Cyanophyceae</taxon>
        <taxon>Nostocales</taxon>
        <taxon>Nodulariaceae</taxon>
        <taxon>Nodularia</taxon>
    </lineage>
</organism>
<dbReference type="RefSeq" id="WP_323194553.1">
    <property type="nucleotide sequence ID" value="NZ_JAYGHG010000002.1"/>
</dbReference>
<dbReference type="Pfam" id="PF10776">
    <property type="entry name" value="DUF2600"/>
    <property type="match status" value="1"/>
</dbReference>
<proteinExistence type="predicted"/>
<name>A0ABU5U9L5_9CYAN</name>
<accession>A0ABU5U9L5</accession>
<protein>
    <submittedName>
        <fullName evidence="1">Tetraprenyl-beta-curcumene synthase family protein</fullName>
    </submittedName>
</protein>
<comment type="caution">
    <text evidence="1">The sequence shown here is derived from an EMBL/GenBank/DDBJ whole genome shotgun (WGS) entry which is preliminary data.</text>
</comment>
<reference evidence="1 2" key="1">
    <citation type="submission" date="2023-12" db="EMBL/GenBank/DDBJ databases">
        <title>Baltic Sea Cyanobacteria.</title>
        <authorList>
            <person name="Delbaje E."/>
            <person name="Fewer D.P."/>
            <person name="Shishido T.K."/>
        </authorList>
    </citation>
    <scope>NUCLEOTIDE SEQUENCE [LARGE SCALE GENOMIC DNA]</scope>
    <source>
        <strain evidence="1 2">UHCC-0300</strain>
    </source>
</reference>
<keyword evidence="2" id="KW-1185">Reference proteome</keyword>